<evidence type="ECO:0000313" key="3">
    <source>
        <dbReference type="Proteomes" id="UP000324897"/>
    </source>
</evidence>
<dbReference type="EMBL" id="RWGY01000009">
    <property type="protein sequence ID" value="TVU34955.1"/>
    <property type="molecule type" value="Genomic_DNA"/>
</dbReference>
<evidence type="ECO:0000313" key="2">
    <source>
        <dbReference type="EMBL" id="TVU34955.1"/>
    </source>
</evidence>
<name>A0A5J9VG61_9POAL</name>
<dbReference type="AlphaFoldDB" id="A0A5J9VG61"/>
<proteinExistence type="predicted"/>
<keyword evidence="3" id="KW-1185">Reference proteome</keyword>
<dbReference type="Gramene" id="TVU34955">
    <property type="protein sequence ID" value="TVU34955"/>
    <property type="gene ID" value="EJB05_16814"/>
</dbReference>
<protein>
    <submittedName>
        <fullName evidence="2">Uncharacterized protein</fullName>
    </submittedName>
</protein>
<gene>
    <name evidence="2" type="ORF">EJB05_16814</name>
</gene>
<reference evidence="2 3" key="1">
    <citation type="journal article" date="2019" name="Sci. Rep.">
        <title>A high-quality genome of Eragrostis curvula grass provides insights into Poaceae evolution and supports new strategies to enhance forage quality.</title>
        <authorList>
            <person name="Carballo J."/>
            <person name="Santos B.A.C.M."/>
            <person name="Zappacosta D."/>
            <person name="Garbus I."/>
            <person name="Selva J.P."/>
            <person name="Gallo C.A."/>
            <person name="Diaz A."/>
            <person name="Albertini E."/>
            <person name="Caccamo M."/>
            <person name="Echenique V."/>
        </authorList>
    </citation>
    <scope>NUCLEOTIDE SEQUENCE [LARGE SCALE GENOMIC DNA]</scope>
    <source>
        <strain evidence="3">cv. Victoria</strain>
        <tissue evidence="2">Leaf</tissue>
    </source>
</reference>
<feature type="region of interest" description="Disordered" evidence="1">
    <location>
        <begin position="44"/>
        <end position="66"/>
    </location>
</feature>
<organism evidence="2 3">
    <name type="scientific">Eragrostis curvula</name>
    <name type="common">weeping love grass</name>
    <dbReference type="NCBI Taxonomy" id="38414"/>
    <lineage>
        <taxon>Eukaryota</taxon>
        <taxon>Viridiplantae</taxon>
        <taxon>Streptophyta</taxon>
        <taxon>Embryophyta</taxon>
        <taxon>Tracheophyta</taxon>
        <taxon>Spermatophyta</taxon>
        <taxon>Magnoliopsida</taxon>
        <taxon>Liliopsida</taxon>
        <taxon>Poales</taxon>
        <taxon>Poaceae</taxon>
        <taxon>PACMAD clade</taxon>
        <taxon>Chloridoideae</taxon>
        <taxon>Eragrostideae</taxon>
        <taxon>Eragrostidinae</taxon>
        <taxon>Eragrostis</taxon>
    </lineage>
</organism>
<comment type="caution">
    <text evidence="2">The sequence shown here is derived from an EMBL/GenBank/DDBJ whole genome shotgun (WGS) entry which is preliminary data.</text>
</comment>
<sequence length="66" mass="7521">MRRWRHTYLEAGEEDEWEKTQQGFCKKSESCGLGFPTTRRARTAMQSRTREEEAGGGGGPCARRQA</sequence>
<accession>A0A5J9VG61</accession>
<evidence type="ECO:0000256" key="1">
    <source>
        <dbReference type="SAM" id="MobiDB-lite"/>
    </source>
</evidence>
<dbReference type="Proteomes" id="UP000324897">
    <property type="component" value="Unassembled WGS sequence"/>
</dbReference>